<dbReference type="PANTHER" id="PTHR23150:SF35">
    <property type="entry name" value="BLL6746 PROTEIN"/>
    <property type="match status" value="1"/>
</dbReference>
<evidence type="ECO:0000259" key="2">
    <source>
        <dbReference type="Pfam" id="PF03781"/>
    </source>
</evidence>
<comment type="caution">
    <text evidence="3">The sequence shown here is derived from an EMBL/GenBank/DDBJ whole genome shotgun (WGS) entry which is preliminary data.</text>
</comment>
<dbReference type="GO" id="GO:0120147">
    <property type="term" value="F:formylglycine-generating oxidase activity"/>
    <property type="evidence" value="ECO:0007669"/>
    <property type="project" value="TreeGrafter"/>
</dbReference>
<organism evidence="3 4">
    <name type="scientific">Pseudomonas putida</name>
    <name type="common">Arthrobacter siderocapsulatus</name>
    <dbReference type="NCBI Taxonomy" id="303"/>
    <lineage>
        <taxon>Bacteria</taxon>
        <taxon>Pseudomonadati</taxon>
        <taxon>Pseudomonadota</taxon>
        <taxon>Gammaproteobacteria</taxon>
        <taxon>Pseudomonadales</taxon>
        <taxon>Pseudomonadaceae</taxon>
        <taxon>Pseudomonas</taxon>
    </lineage>
</organism>
<gene>
    <name evidence="3" type="ORF">BGP80_13180</name>
</gene>
<evidence type="ECO:0000256" key="1">
    <source>
        <dbReference type="SAM" id="SignalP"/>
    </source>
</evidence>
<dbReference type="Pfam" id="PF03781">
    <property type="entry name" value="FGE-sulfatase"/>
    <property type="match status" value="1"/>
</dbReference>
<dbReference type="Gene3D" id="3.90.1580.10">
    <property type="entry name" value="paralog of FGE (formylglycine-generating enzyme)"/>
    <property type="match status" value="1"/>
</dbReference>
<feature type="signal peptide" evidence="1">
    <location>
        <begin position="1"/>
        <end position="32"/>
    </location>
</feature>
<reference evidence="3 4" key="2">
    <citation type="submission" date="2018-03" db="EMBL/GenBank/DDBJ databases">
        <title>Draft genome of Pseudomonas putida strain KT-27.</title>
        <authorList>
            <person name="Yoshizawa S."/>
            <person name="Khan N.H."/>
            <person name="Nishimura M."/>
            <person name="Chiura H.X."/>
            <person name="Ogura Y."/>
            <person name="Hayashi T."/>
            <person name="Kogure K."/>
        </authorList>
    </citation>
    <scope>NUCLEOTIDE SEQUENCE [LARGE SCALE GENOMIC DNA]</scope>
    <source>
        <strain evidence="3 4">KT-27</strain>
    </source>
</reference>
<evidence type="ECO:0000313" key="4">
    <source>
        <dbReference type="Proteomes" id="UP000237194"/>
    </source>
</evidence>
<dbReference type="EMBL" id="MIND01000018">
    <property type="protein sequence ID" value="POF88867.1"/>
    <property type="molecule type" value="Genomic_DNA"/>
</dbReference>
<dbReference type="SUPFAM" id="SSF56436">
    <property type="entry name" value="C-type lectin-like"/>
    <property type="match status" value="1"/>
</dbReference>
<proteinExistence type="predicted"/>
<name>A0A2S3WD30_PSEPU</name>
<dbReference type="AlphaFoldDB" id="A0A2S3WD30"/>
<feature type="domain" description="Sulfatase-modifying factor enzyme-like" evidence="2">
    <location>
        <begin position="45"/>
        <end position="290"/>
    </location>
</feature>
<dbReference type="PANTHER" id="PTHR23150">
    <property type="entry name" value="SULFATASE MODIFYING FACTOR 1, 2"/>
    <property type="match status" value="1"/>
</dbReference>
<sequence>MSQPTSRPTLARLHGLTLALAAGMLLSSGAQAAAPGTVIRDCKDCPELVVLPAGSFSMGTAEGEVGRQPDEGPQHEVTFKRPIAISRFQILKGEWDVYLRASGYRMPSGDDREGRQCIAGIPRYKYEARNPAVCLDFNEAQAYIQWLSKKTGKQYFMPSEALREYAARGGSKGPFPFPLDPDKEYSIALNANTYGPADGFANIAPAGSFKPNAFGVYDMHGNVSEFTPDCYRDSYEGAPNDGSAWTEPGCKVLSMRGNDWIEPPIFSRSGNRNATIPSDRGDWLSFRVAREL</sequence>
<keyword evidence="1" id="KW-0732">Signal</keyword>
<evidence type="ECO:0000313" key="3">
    <source>
        <dbReference type="EMBL" id="POF88867.1"/>
    </source>
</evidence>
<dbReference type="InterPro" id="IPR016187">
    <property type="entry name" value="CTDL_fold"/>
</dbReference>
<dbReference type="InterPro" id="IPR042095">
    <property type="entry name" value="SUMF_sf"/>
</dbReference>
<reference evidence="3 4" key="1">
    <citation type="submission" date="2016-08" db="EMBL/GenBank/DDBJ databases">
        <authorList>
            <person name="Seilhamer J.J."/>
        </authorList>
    </citation>
    <scope>NUCLEOTIDE SEQUENCE [LARGE SCALE GENOMIC DNA]</scope>
    <source>
        <strain evidence="3 4">KT-27</strain>
    </source>
</reference>
<dbReference type="InterPro" id="IPR051043">
    <property type="entry name" value="Sulfatase_Mod_Factor_Kinase"/>
</dbReference>
<feature type="chain" id="PRO_5015440847" evidence="1">
    <location>
        <begin position="33"/>
        <end position="292"/>
    </location>
</feature>
<dbReference type="Proteomes" id="UP000237194">
    <property type="component" value="Unassembled WGS sequence"/>
</dbReference>
<protein>
    <submittedName>
        <fullName evidence="3">Chromophore maturation protein PvdO</fullName>
    </submittedName>
</protein>
<dbReference type="InterPro" id="IPR005532">
    <property type="entry name" value="SUMF_dom"/>
</dbReference>
<accession>A0A2S3WD30</accession>